<keyword evidence="4" id="KW-1185">Reference proteome</keyword>
<dbReference type="Pfam" id="PF07530">
    <property type="entry name" value="PRE_C2HC"/>
    <property type="match status" value="1"/>
</dbReference>
<gene>
    <name evidence="3" type="primary">ORF1_100</name>
    <name evidence="3" type="ORF">NPIL_204491</name>
</gene>
<dbReference type="EMBL" id="BMAW01097348">
    <property type="protein sequence ID" value="GFS79198.1"/>
    <property type="molecule type" value="Genomic_DNA"/>
</dbReference>
<protein>
    <submittedName>
        <fullName evidence="3">Nucleic-acid-binding protein from transposon X-element</fullName>
    </submittedName>
</protein>
<dbReference type="AlphaFoldDB" id="A0A8X6MV08"/>
<evidence type="ECO:0000259" key="2">
    <source>
        <dbReference type="SMART" id="SM00596"/>
    </source>
</evidence>
<evidence type="ECO:0000313" key="4">
    <source>
        <dbReference type="Proteomes" id="UP000887013"/>
    </source>
</evidence>
<dbReference type="SMART" id="SM00596">
    <property type="entry name" value="PRE_C2HC"/>
    <property type="match status" value="1"/>
</dbReference>
<evidence type="ECO:0000256" key="1">
    <source>
        <dbReference type="SAM" id="MobiDB-lite"/>
    </source>
</evidence>
<accession>A0A8X6MV08</accession>
<dbReference type="PANTHER" id="PTHR33273">
    <property type="entry name" value="DOMAIN-CONTAINING PROTEIN, PUTATIVE-RELATED"/>
    <property type="match status" value="1"/>
</dbReference>
<dbReference type="OrthoDB" id="8123891at2759"/>
<dbReference type="InterPro" id="IPR006579">
    <property type="entry name" value="Pre_C2HC_dom"/>
</dbReference>
<organism evidence="3 4">
    <name type="scientific">Nephila pilipes</name>
    <name type="common">Giant wood spider</name>
    <name type="synonym">Nephila maculata</name>
    <dbReference type="NCBI Taxonomy" id="299642"/>
    <lineage>
        <taxon>Eukaryota</taxon>
        <taxon>Metazoa</taxon>
        <taxon>Ecdysozoa</taxon>
        <taxon>Arthropoda</taxon>
        <taxon>Chelicerata</taxon>
        <taxon>Arachnida</taxon>
        <taxon>Araneae</taxon>
        <taxon>Araneomorphae</taxon>
        <taxon>Entelegynae</taxon>
        <taxon>Araneoidea</taxon>
        <taxon>Nephilidae</taxon>
        <taxon>Nephila</taxon>
    </lineage>
</organism>
<name>A0A8X6MV08_NEPPI</name>
<feature type="compositionally biased region" description="Polar residues" evidence="1">
    <location>
        <begin position="510"/>
        <end position="528"/>
    </location>
</feature>
<feature type="compositionally biased region" description="Polar residues" evidence="1">
    <location>
        <begin position="202"/>
        <end position="217"/>
    </location>
</feature>
<feature type="compositionally biased region" description="Acidic residues" evidence="1">
    <location>
        <begin position="72"/>
        <end position="84"/>
    </location>
</feature>
<proteinExistence type="predicted"/>
<dbReference type="PANTHER" id="PTHR33273:SF2">
    <property type="entry name" value="ENDONUCLEASE_EXONUCLEASE_PHOSPHATASE DOMAIN-CONTAINING PROTEIN"/>
    <property type="match status" value="1"/>
</dbReference>
<comment type="caution">
    <text evidence="3">The sequence shown here is derived from an EMBL/GenBank/DDBJ whole genome shotgun (WGS) entry which is preliminary data.</text>
</comment>
<feature type="domain" description="Pre-C2HC" evidence="2">
    <location>
        <begin position="324"/>
        <end position="392"/>
    </location>
</feature>
<feature type="region of interest" description="Disordered" evidence="1">
    <location>
        <begin position="178"/>
        <end position="243"/>
    </location>
</feature>
<feature type="region of interest" description="Disordered" evidence="1">
    <location>
        <begin position="510"/>
        <end position="531"/>
    </location>
</feature>
<evidence type="ECO:0000313" key="3">
    <source>
        <dbReference type="EMBL" id="GFS79198.1"/>
    </source>
</evidence>
<reference evidence="3" key="1">
    <citation type="submission" date="2020-08" db="EMBL/GenBank/DDBJ databases">
        <title>Multicomponent nature underlies the extraordinary mechanical properties of spider dragline silk.</title>
        <authorList>
            <person name="Kono N."/>
            <person name="Nakamura H."/>
            <person name="Mori M."/>
            <person name="Yoshida Y."/>
            <person name="Ohtoshi R."/>
            <person name="Malay A.D."/>
            <person name="Moran D.A.P."/>
            <person name="Tomita M."/>
            <person name="Numata K."/>
            <person name="Arakawa K."/>
        </authorList>
    </citation>
    <scope>NUCLEOTIDE SEQUENCE</scope>
</reference>
<feature type="region of interest" description="Disordered" evidence="1">
    <location>
        <begin position="38"/>
        <end position="90"/>
    </location>
</feature>
<dbReference type="Proteomes" id="UP000887013">
    <property type="component" value="Unassembled WGS sequence"/>
</dbReference>
<feature type="compositionally biased region" description="Acidic residues" evidence="1">
    <location>
        <begin position="220"/>
        <end position="231"/>
    </location>
</feature>
<sequence>MTFRGHLHPPPFLSHCVEYDTEHLKLLMNEVDAAALRRMSNPSPPSSASPKKQVSVRPSQDAMAATSHADDNEMDQCWDSESEDSPMNSGPLDLNSLAVYVANQTTIVGTLEAIRALRGQETRINSVNFPSEAEKDKYQHFLRELMEEATRKYKSLHDQSLSYLNSIGLADATQPFKTVSSKKKKNDRSTPASQGAKKQRTTNDAIESSTNRFNNLSVDEREEYISDDEDVTTPPPKKQYAPPITIDNIQNSTTLLKKLKNLTQLNLTGKLIGSSLRVYPQTAAAYHQIRSFISQENLQHYTYQLPEDKMIRAVIRGMPIDTPVQEILQDLDDLNIHAEECHIMTNKRNDTPMPLFLVTLKKTDENKEIFNLTEICSLKIEVEALRKKIGPAQCHRCQGFFHNSRYCTRNPKCVKCGKNHLTKDCTKPKEVAPTCCHCNGAHTSNYLQCPMNPLNRPSKAEKMKSQTEERIRLKTILKEKRQPLRINRPVIHTTPTSYAQAAATKVIPTTQGIPESSTPTQAPLSNLQDPLDTFDQLKNPQVIEMFDILQNFIAISTSNKSRSQKLKEIMALLKEEYNV</sequence>